<dbReference type="Pfam" id="PF23302">
    <property type="entry name" value="HTH_DNAJC9"/>
    <property type="match status" value="1"/>
</dbReference>
<dbReference type="GO" id="GO:0031072">
    <property type="term" value="F:heat shock protein binding"/>
    <property type="evidence" value="ECO:0007669"/>
    <property type="project" value="TreeGrafter"/>
</dbReference>
<dbReference type="PANTHER" id="PTHR44144:SF1">
    <property type="entry name" value="DNAJ HOMOLOG SUBFAMILY C MEMBER 9"/>
    <property type="match status" value="1"/>
</dbReference>
<dbReference type="GO" id="GO:0005737">
    <property type="term" value="C:cytoplasm"/>
    <property type="evidence" value="ECO:0007669"/>
    <property type="project" value="TreeGrafter"/>
</dbReference>
<dbReference type="PROSITE" id="PS50076">
    <property type="entry name" value="DNAJ_2"/>
    <property type="match status" value="1"/>
</dbReference>
<dbReference type="PROSITE" id="PS00636">
    <property type="entry name" value="DNAJ_1"/>
    <property type="match status" value="1"/>
</dbReference>
<feature type="compositionally biased region" description="Basic and acidic residues" evidence="5">
    <location>
        <begin position="222"/>
        <end position="242"/>
    </location>
</feature>
<dbReference type="Gene3D" id="1.10.287.110">
    <property type="entry name" value="DnaJ domain"/>
    <property type="match status" value="1"/>
</dbReference>
<feature type="compositionally biased region" description="Basic and acidic residues" evidence="5">
    <location>
        <begin position="193"/>
        <end position="205"/>
    </location>
</feature>
<dbReference type="InterPro" id="IPR018253">
    <property type="entry name" value="DnaJ_domain_CS"/>
</dbReference>
<keyword evidence="8" id="KW-1185">Reference proteome</keyword>
<feature type="coiled-coil region" evidence="4">
    <location>
        <begin position="106"/>
        <end position="133"/>
    </location>
</feature>
<dbReference type="EMBL" id="WBNH01011737">
    <property type="protein sequence ID" value="NXX86021.1"/>
    <property type="molecule type" value="Genomic_DNA"/>
</dbReference>
<keyword evidence="1" id="KW-0597">Phosphoprotein</keyword>
<evidence type="ECO:0000256" key="4">
    <source>
        <dbReference type="SAM" id="Coils"/>
    </source>
</evidence>
<keyword evidence="4" id="KW-0175">Coiled coil</keyword>
<protein>
    <recommendedName>
        <fullName evidence="3">DnaJ homolog subfamily C member 9</fullName>
    </recommendedName>
</protein>
<feature type="region of interest" description="Disordered" evidence="5">
    <location>
        <begin position="190"/>
        <end position="259"/>
    </location>
</feature>
<dbReference type="OrthoDB" id="110024at2759"/>
<feature type="non-terminal residue" evidence="7">
    <location>
        <position position="259"/>
    </location>
</feature>
<dbReference type="SUPFAM" id="SSF46565">
    <property type="entry name" value="Chaperone J-domain"/>
    <property type="match status" value="1"/>
</dbReference>
<dbReference type="FunFam" id="1.10.287.110:FF:000035">
    <property type="entry name" value="DnaJ homolog subfamily C member 9"/>
    <property type="match status" value="1"/>
</dbReference>
<sequence>MGLLEQCEAAFGSADLYGALGARREASPAEIRRAYHRASLRVHPDRAQPADKEEATRRFQILGKAYAVLSDPERRAAYDERGAVDEEGEALRGERDWQEYWRLLFKKITVEDIEEFEKKYKGSEEELADIKAAYMDFEGDMDKIMQSVLCMNYTDEPRVRKIVEKAIDAGELPPYKAFVKESKQKVAARKRKAEREAREAEKAKNELGLGGEDDLKALIQRRNQDREKEMDDFLAQLEEKYGNKPQKGKKTTAGKKGKK</sequence>
<feature type="non-terminal residue" evidence="7">
    <location>
        <position position="1"/>
    </location>
</feature>
<comment type="function">
    <text evidence="2">Acts as a dual histone chaperone and heat shock co-chaperone. As a histone chaperone, forms a co-chaperone complex with MCM2 and histone H3-H4 heterodimers; and may thereby assist MCM2 in histone H3-H4 heterodimer recognition and facilitate the assembly of histones into nucleosomes. May also act as a histone co-chaperone together with TONSL. May recruit histone chaperones ASF1A, NASP and SPT2 to histone H3-H4 heterodimers. Also plays a role as co-chaperone of the HSP70 family of molecular chaperone proteins, such as HSPA1A, HSPA1B and HSPA8. As a co-chaperone, may play a role in the recruitment of HSP70-type molecular chaperone machinery to histone H3-H4 substrates, thereby maintaining the histone structural integrity. Exhibits activity to assemble histones onto DNA in vitro.</text>
</comment>
<proteinExistence type="predicted"/>
<dbReference type="InterPro" id="IPR036869">
    <property type="entry name" value="J_dom_sf"/>
</dbReference>
<dbReference type="InterPro" id="IPR052594">
    <property type="entry name" value="J_domain-containing_protein"/>
</dbReference>
<organism evidence="7 8">
    <name type="scientific">Urocolius indicus</name>
    <name type="common">Red-faced mousebird</name>
    <name type="synonym">Colius indicus</name>
    <dbReference type="NCBI Taxonomy" id="458196"/>
    <lineage>
        <taxon>Eukaryota</taxon>
        <taxon>Metazoa</taxon>
        <taxon>Chordata</taxon>
        <taxon>Craniata</taxon>
        <taxon>Vertebrata</taxon>
        <taxon>Euteleostomi</taxon>
        <taxon>Archelosauria</taxon>
        <taxon>Archosauria</taxon>
        <taxon>Dinosauria</taxon>
        <taxon>Saurischia</taxon>
        <taxon>Theropoda</taxon>
        <taxon>Coelurosauria</taxon>
        <taxon>Aves</taxon>
        <taxon>Neognathae</taxon>
        <taxon>Neoaves</taxon>
        <taxon>Telluraves</taxon>
        <taxon>Coraciimorphae</taxon>
        <taxon>Coliiformes</taxon>
        <taxon>Coliidae</taxon>
        <taxon>Urocolius</taxon>
    </lineage>
</organism>
<feature type="compositionally biased region" description="Basic residues" evidence="5">
    <location>
        <begin position="246"/>
        <end position="259"/>
    </location>
</feature>
<dbReference type="PANTHER" id="PTHR44144">
    <property type="entry name" value="DNAJ HOMOLOG SUBFAMILY C MEMBER 9"/>
    <property type="match status" value="1"/>
</dbReference>
<evidence type="ECO:0000256" key="5">
    <source>
        <dbReference type="SAM" id="MobiDB-lite"/>
    </source>
</evidence>
<gene>
    <name evidence="7" type="primary">Dnajc9</name>
    <name evidence="7" type="ORF">UROIND_R10560</name>
</gene>
<dbReference type="Proteomes" id="UP000654395">
    <property type="component" value="Unassembled WGS sequence"/>
</dbReference>
<accession>A0A852L2D9</accession>
<feature type="domain" description="J" evidence="6">
    <location>
        <begin position="15"/>
        <end position="82"/>
    </location>
</feature>
<evidence type="ECO:0000259" key="6">
    <source>
        <dbReference type="PROSITE" id="PS50076"/>
    </source>
</evidence>
<dbReference type="InterPro" id="IPR001623">
    <property type="entry name" value="DnaJ_domain"/>
</dbReference>
<dbReference type="CDD" id="cd06257">
    <property type="entry name" value="DnaJ"/>
    <property type="match status" value="1"/>
</dbReference>
<evidence type="ECO:0000313" key="8">
    <source>
        <dbReference type="Proteomes" id="UP000654395"/>
    </source>
</evidence>
<dbReference type="SMART" id="SM00271">
    <property type="entry name" value="DnaJ"/>
    <property type="match status" value="1"/>
</dbReference>
<name>A0A852L2D9_UROIN</name>
<dbReference type="InterPro" id="IPR056453">
    <property type="entry name" value="HTH_DNAJC9"/>
</dbReference>
<dbReference type="Pfam" id="PF00226">
    <property type="entry name" value="DnaJ"/>
    <property type="match status" value="1"/>
</dbReference>
<dbReference type="AlphaFoldDB" id="A0A852L2D9"/>
<evidence type="ECO:0000256" key="2">
    <source>
        <dbReference type="ARBA" id="ARBA00054761"/>
    </source>
</evidence>
<reference evidence="7" key="1">
    <citation type="submission" date="2020-02" db="EMBL/GenBank/DDBJ databases">
        <title>Bird 10,000 Genomes (B10K) Project - Family phase.</title>
        <authorList>
            <person name="Zhang G."/>
        </authorList>
    </citation>
    <scope>NUCLEOTIDE SEQUENCE</scope>
    <source>
        <strain evidence="7">B10K-DU-030-59</strain>
    </source>
</reference>
<evidence type="ECO:0000256" key="3">
    <source>
        <dbReference type="ARBA" id="ARBA00071610"/>
    </source>
</evidence>
<evidence type="ECO:0000256" key="1">
    <source>
        <dbReference type="ARBA" id="ARBA00022553"/>
    </source>
</evidence>
<dbReference type="PRINTS" id="PR00625">
    <property type="entry name" value="JDOMAIN"/>
</dbReference>
<comment type="caution">
    <text evidence="7">The sequence shown here is derived from an EMBL/GenBank/DDBJ whole genome shotgun (WGS) entry which is preliminary data.</text>
</comment>
<dbReference type="GO" id="GO:0005634">
    <property type="term" value="C:nucleus"/>
    <property type="evidence" value="ECO:0007669"/>
    <property type="project" value="TreeGrafter"/>
</dbReference>
<evidence type="ECO:0000313" key="7">
    <source>
        <dbReference type="EMBL" id="NXX86021.1"/>
    </source>
</evidence>